<evidence type="ECO:0008006" key="4">
    <source>
        <dbReference type="Google" id="ProtNLM"/>
    </source>
</evidence>
<gene>
    <name evidence="2" type="ORF">K3X48_05745</name>
</gene>
<dbReference type="AlphaFoldDB" id="A0A9Q9HE30"/>
<evidence type="ECO:0000313" key="3">
    <source>
        <dbReference type="Proteomes" id="UP001057991"/>
    </source>
</evidence>
<dbReference type="Gene3D" id="3.50.70.20">
    <property type="entry name" value="Cytochrome P460"/>
    <property type="match status" value="1"/>
</dbReference>
<reference evidence="2" key="1">
    <citation type="submission" date="2021-08" db="EMBL/GenBank/DDBJ databases">
        <authorList>
            <person name="Nwanade C."/>
            <person name="Wang M."/>
            <person name="Masoudi A."/>
            <person name="Yu Z."/>
            <person name="Liu J."/>
        </authorList>
    </citation>
    <scope>NUCLEOTIDE SEQUENCE</scope>
    <source>
        <strain evidence="2">S056</strain>
    </source>
</reference>
<sequence length="185" mass="20115">MKRISLLALAAVIGWGAMASAQDAPFGSDEDAAYAAALWQAMLDQRLAGEGMIRGFPYEGIEPHGLMLETFYSTAEVNGHQGALIVKRNFGPEGVEIDQVLTDPGKHLGAYTVMFQREKGYDDDNQNWFWVKYLPDGSLDMNPKGMRLAGRVAKGADAGCIACHSGEDDYIFTTDAPVAMDAMMK</sequence>
<evidence type="ECO:0000256" key="1">
    <source>
        <dbReference type="SAM" id="SignalP"/>
    </source>
</evidence>
<proteinExistence type="predicted"/>
<dbReference type="EMBL" id="CP080776">
    <property type="protein sequence ID" value="UWP96479.1"/>
    <property type="molecule type" value="Genomic_DNA"/>
</dbReference>
<dbReference type="Proteomes" id="UP001057991">
    <property type="component" value="Chromosome"/>
</dbReference>
<dbReference type="CDD" id="cd20716">
    <property type="entry name" value="cyt_P460_fam"/>
    <property type="match status" value="1"/>
</dbReference>
<evidence type="ECO:0000313" key="2">
    <source>
        <dbReference type="EMBL" id="UWP96479.1"/>
    </source>
</evidence>
<feature type="chain" id="PRO_5040110866" description="Cytochrome P460 domain-containing protein" evidence="1">
    <location>
        <begin position="22"/>
        <end position="185"/>
    </location>
</feature>
<protein>
    <recommendedName>
        <fullName evidence="4">Cytochrome P460 domain-containing protein</fullName>
    </recommendedName>
</protein>
<accession>A0A9Q9HE30</accession>
<dbReference type="GeneID" id="75102779"/>
<organism evidence="2 3">
    <name type="scientific">Aliiroseovarius crassostreae</name>
    <dbReference type="NCBI Taxonomy" id="154981"/>
    <lineage>
        <taxon>Bacteria</taxon>
        <taxon>Pseudomonadati</taxon>
        <taxon>Pseudomonadota</taxon>
        <taxon>Alphaproteobacteria</taxon>
        <taxon>Rhodobacterales</taxon>
        <taxon>Paracoccaceae</taxon>
        <taxon>Aliiroseovarius</taxon>
    </lineage>
</organism>
<feature type="signal peptide" evidence="1">
    <location>
        <begin position="1"/>
        <end position="21"/>
    </location>
</feature>
<dbReference type="InterPro" id="IPR038142">
    <property type="entry name" value="Cytochrome_P460_sp"/>
</dbReference>
<name>A0A9Q9HE30_9RHOB</name>
<keyword evidence="1" id="KW-0732">Signal</keyword>
<dbReference type="RefSeq" id="WP_259777145.1">
    <property type="nucleotide sequence ID" value="NZ_CP080772.1"/>
</dbReference>